<dbReference type="Proteomes" id="UP000320085">
    <property type="component" value="Unassembled WGS sequence"/>
</dbReference>
<evidence type="ECO:0000313" key="2">
    <source>
        <dbReference type="EMBL" id="TQN45236.1"/>
    </source>
</evidence>
<feature type="transmembrane region" description="Helical" evidence="1">
    <location>
        <begin position="119"/>
        <end position="135"/>
    </location>
</feature>
<accession>A0A543PME5</accession>
<dbReference type="EMBL" id="VFQF01000003">
    <property type="protein sequence ID" value="TQN45236.1"/>
    <property type="molecule type" value="Genomic_DNA"/>
</dbReference>
<keyword evidence="1" id="KW-1133">Transmembrane helix</keyword>
<dbReference type="OrthoDB" id="9786218at2"/>
<evidence type="ECO:0000313" key="3">
    <source>
        <dbReference type="Proteomes" id="UP000320085"/>
    </source>
</evidence>
<reference evidence="2 3" key="1">
    <citation type="submission" date="2019-06" db="EMBL/GenBank/DDBJ databases">
        <title>Sequencing the genomes of 1000 actinobacteria strains.</title>
        <authorList>
            <person name="Klenk H.-P."/>
        </authorList>
    </citation>
    <scope>NUCLEOTIDE SEQUENCE [LARGE SCALE GENOMIC DNA]</scope>
    <source>
        <strain evidence="2 3">DSM 21776</strain>
    </source>
</reference>
<gene>
    <name evidence="2" type="ORF">FHX52_4472</name>
</gene>
<organism evidence="2 3">
    <name type="scientific">Humibacillus xanthopallidus</name>
    <dbReference type="NCBI Taxonomy" id="412689"/>
    <lineage>
        <taxon>Bacteria</taxon>
        <taxon>Bacillati</taxon>
        <taxon>Actinomycetota</taxon>
        <taxon>Actinomycetes</taxon>
        <taxon>Micrococcales</taxon>
        <taxon>Intrasporangiaceae</taxon>
        <taxon>Humibacillus</taxon>
    </lineage>
</organism>
<feature type="transmembrane region" description="Helical" evidence="1">
    <location>
        <begin position="206"/>
        <end position="233"/>
    </location>
</feature>
<dbReference type="AlphaFoldDB" id="A0A543PME5"/>
<proteinExistence type="predicted"/>
<feature type="transmembrane region" description="Helical" evidence="1">
    <location>
        <begin position="12"/>
        <end position="34"/>
    </location>
</feature>
<evidence type="ECO:0000256" key="1">
    <source>
        <dbReference type="SAM" id="Phobius"/>
    </source>
</evidence>
<feature type="transmembrane region" description="Helical" evidence="1">
    <location>
        <begin position="280"/>
        <end position="308"/>
    </location>
</feature>
<feature type="transmembrane region" description="Helical" evidence="1">
    <location>
        <begin position="254"/>
        <end position="274"/>
    </location>
</feature>
<keyword evidence="1" id="KW-0472">Membrane</keyword>
<feature type="transmembrane region" description="Helical" evidence="1">
    <location>
        <begin position="329"/>
        <end position="348"/>
    </location>
</feature>
<sequence length="462" mass="48287">MRTTRQAGLVGLDRWLVPAVLVIVIAFLSITVVVGSDAFWLVALGDTIIRDGQVPVGLPFAVADSTGWVNVPVLGEVMFSLANRLGPVGLPMLQLAADATALGLVAVGARRLGAGRGPTAGAVSLVVIGALPAFGVVRSQLYSLVPFALLLLLLRTEYRRPTARIWLALPLLAIWGNLHGAVLVGLAVTGAYLLFARLRTDPWTAFGVGLGALAALFFTPAHIQTGAYYYGVLTNEAASRRSELWATPQLTQPFDVLLVGAAAVLAVSAVRQRLPAWEYVVLAGLGVGTLLAARHGVWLLLFSAPLAASAWSVRSRRSRTTPPQSLRPATVAITAAVVAAGCGLVLWLRTPAFDAHLPVVVAVDQRAQGRTVLATEPLAESLAAAGTRVWAANPIDAFSRGDQSAFLDFLAGVGNQSSPALDSASLVVAPTGSDASRLAAQAGFDTVQQIGGYDLMERPARP</sequence>
<feature type="transmembrane region" description="Helical" evidence="1">
    <location>
        <begin position="165"/>
        <end position="194"/>
    </location>
</feature>
<feature type="transmembrane region" description="Helical" evidence="1">
    <location>
        <begin position="88"/>
        <end position="107"/>
    </location>
</feature>
<keyword evidence="1" id="KW-0812">Transmembrane</keyword>
<comment type="caution">
    <text evidence="2">The sequence shown here is derived from an EMBL/GenBank/DDBJ whole genome shotgun (WGS) entry which is preliminary data.</text>
</comment>
<protein>
    <recommendedName>
        <fullName evidence="4">Dolichyl-phosphate-mannose-protein mannosyltransferase</fullName>
    </recommendedName>
</protein>
<dbReference type="RefSeq" id="WP_141824483.1">
    <property type="nucleotide sequence ID" value="NZ_BAAAQC010000011.1"/>
</dbReference>
<evidence type="ECO:0008006" key="4">
    <source>
        <dbReference type="Google" id="ProtNLM"/>
    </source>
</evidence>
<name>A0A543PME5_9MICO</name>